<dbReference type="PANTHER" id="PTHR42953">
    <property type="entry name" value="HIGH-AFFINITY ZINC UPTAKE SYSTEM PROTEIN ZNUA-RELATED"/>
    <property type="match status" value="1"/>
</dbReference>
<keyword evidence="3" id="KW-0732">Signal</keyword>
<dbReference type="PRINTS" id="PR00691">
    <property type="entry name" value="ADHESINB"/>
</dbReference>
<sequence length="284" mass="32228">MFLCLFISFFCIIPILGYPQAPVVLVSVPPYLYFVKKIAENTVSAQSLIPSGANPHLYEPTPKQVQLQKQAVLWLKLGEKADQKAQRVFQEMKTPPLVLNLTEDLALLSYKDTKNHCCTQHSTKDLHIWLSPKIMQAQAKKITQALIQLFPIHTELYQSNSNKLLKELEQVDQELAILLKNKQGKAILVSHPAFAYFCRDYNLEQLSLEEEGKDCLPQYIPELLHKIKTLGIGGIIIEPQHGSKAAKLLAQNLAIPTYLIDPYSEDYIENLKQMAEVVKNIIHD</sequence>
<dbReference type="InterPro" id="IPR006128">
    <property type="entry name" value="Lipoprotein_PsaA-like"/>
</dbReference>
<dbReference type="Pfam" id="PF01297">
    <property type="entry name" value="ZnuA"/>
    <property type="match status" value="1"/>
</dbReference>
<evidence type="ECO:0000313" key="5">
    <source>
        <dbReference type="EMBL" id="QYF49404.1"/>
    </source>
</evidence>
<dbReference type="Gene3D" id="3.40.50.1980">
    <property type="entry name" value="Nitrogenase molybdenum iron protein domain"/>
    <property type="match status" value="2"/>
</dbReference>
<dbReference type="InterPro" id="IPR050492">
    <property type="entry name" value="Bact_metal-bind_prot9"/>
</dbReference>
<dbReference type="SUPFAM" id="SSF53807">
    <property type="entry name" value="Helical backbone' metal receptor"/>
    <property type="match status" value="1"/>
</dbReference>
<dbReference type="InterPro" id="IPR006127">
    <property type="entry name" value="ZnuA-like"/>
</dbReference>
<reference evidence="5 6" key="1">
    <citation type="journal article" date="2022" name="bioRxiv">
        <title>Ecology and evolution of chlamydial symbionts of arthropods.</title>
        <authorList>
            <person name="Halter T."/>
            <person name="Koestlbacher S."/>
            <person name="Collingro A."/>
            <person name="Sixt B.S."/>
            <person name="Toenshoff E.R."/>
            <person name="Hendrickx F."/>
            <person name="Kostanjsek R."/>
            <person name="Horn M."/>
        </authorList>
    </citation>
    <scope>NUCLEOTIDE SEQUENCE [LARGE SCALE GENOMIC DNA]</scope>
    <source>
        <strain evidence="5">W744xW776</strain>
    </source>
</reference>
<protein>
    <submittedName>
        <fullName evidence="5">High-affinity zinc uptake system binding-proteinZnuA</fullName>
    </submittedName>
</protein>
<dbReference type="EMBL" id="CP075587">
    <property type="protein sequence ID" value="QYF49404.1"/>
    <property type="molecule type" value="Genomic_DNA"/>
</dbReference>
<name>A0ABX8V880_9BACT</name>
<gene>
    <name evidence="5" type="ORF">RHABOEDO_001740</name>
</gene>
<evidence type="ECO:0000313" key="6">
    <source>
        <dbReference type="Proteomes" id="UP000826014"/>
    </source>
</evidence>
<keyword evidence="2 4" id="KW-0813">Transport</keyword>
<dbReference type="InterPro" id="IPR006129">
    <property type="entry name" value="AdhesinB"/>
</dbReference>
<evidence type="ECO:0000256" key="3">
    <source>
        <dbReference type="ARBA" id="ARBA00022729"/>
    </source>
</evidence>
<keyword evidence="6" id="KW-1185">Reference proteome</keyword>
<evidence type="ECO:0000256" key="4">
    <source>
        <dbReference type="RuleBase" id="RU003512"/>
    </source>
</evidence>
<proteinExistence type="inferred from homology"/>
<evidence type="ECO:0000256" key="2">
    <source>
        <dbReference type="ARBA" id="ARBA00022448"/>
    </source>
</evidence>
<organism evidence="5 6">
    <name type="scientific">Candidatus Rhabdochlamydia oedothoracis</name>
    <dbReference type="NCBI Taxonomy" id="2720720"/>
    <lineage>
        <taxon>Bacteria</taxon>
        <taxon>Pseudomonadati</taxon>
        <taxon>Chlamydiota</taxon>
        <taxon>Chlamydiia</taxon>
        <taxon>Parachlamydiales</taxon>
        <taxon>Candidatus Rhabdochlamydiaceae</taxon>
        <taxon>Candidatus Rhabdochlamydia</taxon>
    </lineage>
</organism>
<comment type="similarity">
    <text evidence="1 4">Belongs to the bacterial solute-binding protein 9 family.</text>
</comment>
<dbReference type="Proteomes" id="UP000826014">
    <property type="component" value="Chromosome"/>
</dbReference>
<dbReference type="PANTHER" id="PTHR42953:SF3">
    <property type="entry name" value="HIGH-AFFINITY ZINC UPTAKE SYSTEM PROTEIN ZNUA"/>
    <property type="match status" value="1"/>
</dbReference>
<dbReference type="RefSeq" id="WP_215217557.1">
    <property type="nucleotide sequence ID" value="NZ_CP075587.1"/>
</dbReference>
<dbReference type="PRINTS" id="PR00690">
    <property type="entry name" value="ADHESNFAMILY"/>
</dbReference>
<evidence type="ECO:0000256" key="1">
    <source>
        <dbReference type="ARBA" id="ARBA00011028"/>
    </source>
</evidence>
<accession>A0ABX8V880</accession>